<dbReference type="Proteomes" id="UP000034952">
    <property type="component" value="Unassembled WGS sequence"/>
</dbReference>
<organism evidence="1 2">
    <name type="scientific">Candidatus Nomurabacteria bacterium GW2011_GWE1_35_16</name>
    <dbReference type="NCBI Taxonomy" id="1618761"/>
    <lineage>
        <taxon>Bacteria</taxon>
        <taxon>Candidatus Nomuraibacteriota</taxon>
    </lineage>
</organism>
<dbReference type="Gene3D" id="3.40.630.30">
    <property type="match status" value="1"/>
</dbReference>
<reference evidence="1 2" key="1">
    <citation type="journal article" date="2015" name="Nature">
        <title>rRNA introns, odd ribosomes, and small enigmatic genomes across a large radiation of phyla.</title>
        <authorList>
            <person name="Brown C.T."/>
            <person name="Hug L.A."/>
            <person name="Thomas B.C."/>
            <person name="Sharon I."/>
            <person name="Castelle C.J."/>
            <person name="Singh A."/>
            <person name="Wilkins M.J."/>
            <person name="Williams K.H."/>
            <person name="Banfield J.F."/>
        </authorList>
    </citation>
    <scope>NUCLEOTIDE SEQUENCE [LARGE SCALE GENOMIC DNA]</scope>
</reference>
<gene>
    <name evidence="1" type="ORF">UR64_C0011G0011</name>
</gene>
<dbReference type="InterPro" id="IPR016181">
    <property type="entry name" value="Acyl_CoA_acyltransferase"/>
</dbReference>
<evidence type="ECO:0000313" key="2">
    <source>
        <dbReference type="Proteomes" id="UP000034952"/>
    </source>
</evidence>
<sequence length="285" mass="33778">MIINEINSNIWHEKTKSIQGYTFFNSNKWIEIISKIFNLKNYYLNISYNQNIIYTIVQVDENKLGYSMFIGYGGLITSECISETLTKEVFRSIEKYLNISIVRVKGSPFIKRFNYSTEKDKVLALKINSDYIPNKKIRYIFNKINSNLFYIRKVKIEEIDELYTIYTTTSKRVKSSYQTPKGLFKLMIETEGIEVLGAFDIKEKIHAISIFMYGNKIMHYWWNMSDEISRKEYLNYMLINHAIKIAIKKNISWLDMATSHSPELELFKKSWGSTKIPFIYFEKTN</sequence>
<evidence type="ECO:0000313" key="1">
    <source>
        <dbReference type="EMBL" id="KKP66189.1"/>
    </source>
</evidence>
<accession>A0A0G0BA28</accession>
<name>A0A0G0BA28_9BACT</name>
<protein>
    <recommendedName>
        <fullName evidence="3">BioF2-like acetyltransferase domain-containing protein</fullName>
    </recommendedName>
</protein>
<dbReference type="AlphaFoldDB" id="A0A0G0BA28"/>
<dbReference type="EMBL" id="LBPY01000011">
    <property type="protein sequence ID" value="KKP66189.1"/>
    <property type="molecule type" value="Genomic_DNA"/>
</dbReference>
<evidence type="ECO:0008006" key="3">
    <source>
        <dbReference type="Google" id="ProtNLM"/>
    </source>
</evidence>
<dbReference type="SUPFAM" id="SSF55729">
    <property type="entry name" value="Acyl-CoA N-acyltransferases (Nat)"/>
    <property type="match status" value="1"/>
</dbReference>
<proteinExistence type="predicted"/>
<comment type="caution">
    <text evidence="1">The sequence shown here is derived from an EMBL/GenBank/DDBJ whole genome shotgun (WGS) entry which is preliminary data.</text>
</comment>